<dbReference type="EMBL" id="AMYT01000019">
    <property type="protein sequence ID" value="EKU27123.1"/>
    <property type="molecule type" value="Genomic_DNA"/>
</dbReference>
<dbReference type="InterPro" id="IPR027417">
    <property type="entry name" value="P-loop_NTPase"/>
</dbReference>
<dbReference type="RefSeq" id="WP_009490578.1">
    <property type="nucleotide sequence ID" value="NZ_AMYT01000019.1"/>
</dbReference>
<sequence length="271" mass="31898">MNFAEVWKISYKNLVSWFNKYRIDKGSRSIILKIKYGENISEKTPLISNLMNSYELTVKFNNITTKTAYQICKSLDRNRNFYSTSLSIQELFEQKINGSISLYISDGFDENIENISDNEYILKFIRANDNLAFIDNIYQVQNGKIIKNGDGNYILEDNDINELHEEIKRKYQYSLWINCQANNNVIKWENKQYLLMNIDTDVHEYFNDEQKRKIESPLNINYEANNKTVQYGNIVGNNLIFYGAPGTGKSYGIQKYIQECLSNYFPSRIWI</sequence>
<accession>K8ZKM5</accession>
<protein>
    <submittedName>
        <fullName evidence="1">Uncharacterized protein</fullName>
    </submittedName>
</protein>
<dbReference type="Proteomes" id="UP000016057">
    <property type="component" value="Unassembled WGS sequence"/>
</dbReference>
<evidence type="ECO:0000313" key="1">
    <source>
        <dbReference type="EMBL" id="EKU27123.1"/>
    </source>
</evidence>
<evidence type="ECO:0000313" key="2">
    <source>
        <dbReference type="Proteomes" id="UP000016057"/>
    </source>
</evidence>
<organism evidence="1 2">
    <name type="scientific">Catellicoccus marimammalium M35/04/3</name>
    <dbReference type="NCBI Taxonomy" id="1234409"/>
    <lineage>
        <taxon>Bacteria</taxon>
        <taxon>Bacillati</taxon>
        <taxon>Bacillota</taxon>
        <taxon>Bacilli</taxon>
        <taxon>Lactobacillales</taxon>
        <taxon>Enterococcaceae</taxon>
        <taxon>Catellicoccus</taxon>
    </lineage>
</organism>
<dbReference type="SUPFAM" id="SSF52540">
    <property type="entry name" value="P-loop containing nucleoside triphosphate hydrolases"/>
    <property type="match status" value="1"/>
</dbReference>
<comment type="caution">
    <text evidence="1">The sequence shown here is derived from an EMBL/GenBank/DDBJ whole genome shotgun (WGS) entry which is preliminary data.</text>
</comment>
<dbReference type="AlphaFoldDB" id="K8ZKM5"/>
<gene>
    <name evidence="1" type="ORF">C683_0901</name>
</gene>
<name>K8ZKM5_9ENTE</name>
<proteinExistence type="predicted"/>
<keyword evidence="2" id="KW-1185">Reference proteome</keyword>
<dbReference type="OrthoDB" id="9781481at2"/>
<dbReference type="STRING" id="1234409.C683_0901"/>
<reference evidence="1 2" key="1">
    <citation type="journal article" date="2013" name="Genome Announc.">
        <title>Draft Genome Sequence of Catellicoccus marimammalium, a Novel Species Commonly Found in Gull Feces.</title>
        <authorList>
            <person name="Weigand M.R."/>
            <person name="Ryu H."/>
            <person name="Bozcek L."/>
            <person name="Konstantinidis K.T."/>
            <person name="Santo Domingo J.W."/>
        </authorList>
    </citation>
    <scope>NUCLEOTIDE SEQUENCE [LARGE SCALE GENOMIC DNA]</scope>
    <source>
        <strain evidence="1 2">M35/04/3</strain>
    </source>
</reference>